<name>A0AAW2GZC5_9HYME</name>
<comment type="domain">
    <text evidence="11">The histidine box domains are involved in binding the catalytic metal ions.</text>
</comment>
<accession>A0AAW2GZC5</accession>
<keyword evidence="14" id="KW-1185">Reference proteome</keyword>
<feature type="transmembrane region" description="Helical" evidence="12">
    <location>
        <begin position="53"/>
        <end position="77"/>
    </location>
</feature>
<gene>
    <name evidence="13" type="ORF">PUN28_000319</name>
</gene>
<keyword evidence="5" id="KW-0276">Fatty acid metabolism</keyword>
<feature type="transmembrane region" description="Helical" evidence="12">
    <location>
        <begin position="200"/>
        <end position="226"/>
    </location>
</feature>
<evidence type="ECO:0008006" key="15">
    <source>
        <dbReference type="Google" id="ProtNLM"/>
    </source>
</evidence>
<keyword evidence="7 11" id="KW-0560">Oxidoreductase</keyword>
<organism evidence="13 14">
    <name type="scientific">Cardiocondyla obscurior</name>
    <dbReference type="NCBI Taxonomy" id="286306"/>
    <lineage>
        <taxon>Eukaryota</taxon>
        <taxon>Metazoa</taxon>
        <taxon>Ecdysozoa</taxon>
        <taxon>Arthropoda</taxon>
        <taxon>Hexapoda</taxon>
        <taxon>Insecta</taxon>
        <taxon>Pterygota</taxon>
        <taxon>Neoptera</taxon>
        <taxon>Endopterygota</taxon>
        <taxon>Hymenoptera</taxon>
        <taxon>Apocrita</taxon>
        <taxon>Aculeata</taxon>
        <taxon>Formicoidea</taxon>
        <taxon>Formicidae</taxon>
        <taxon>Myrmicinae</taxon>
        <taxon>Cardiocondyla</taxon>
    </lineage>
</organism>
<evidence type="ECO:0000256" key="10">
    <source>
        <dbReference type="ARBA" id="ARBA00023160"/>
    </source>
</evidence>
<keyword evidence="4 11" id="KW-0812">Transmembrane</keyword>
<evidence type="ECO:0000256" key="2">
    <source>
        <dbReference type="ARBA" id="ARBA00009295"/>
    </source>
</evidence>
<evidence type="ECO:0000256" key="1">
    <source>
        <dbReference type="ARBA" id="ARBA00004141"/>
    </source>
</evidence>
<comment type="caution">
    <text evidence="13">The sequence shown here is derived from an EMBL/GenBank/DDBJ whole genome shotgun (WGS) entry which is preliminary data.</text>
</comment>
<feature type="transmembrane region" description="Helical" evidence="12">
    <location>
        <begin position="28"/>
        <end position="47"/>
    </location>
</feature>
<feature type="transmembrane region" description="Helical" evidence="12">
    <location>
        <begin position="89"/>
        <end position="109"/>
    </location>
</feature>
<evidence type="ECO:0000256" key="8">
    <source>
        <dbReference type="ARBA" id="ARBA00023098"/>
    </source>
</evidence>
<dbReference type="Proteomes" id="UP001430953">
    <property type="component" value="Unassembled WGS sequence"/>
</dbReference>
<evidence type="ECO:0000256" key="4">
    <source>
        <dbReference type="ARBA" id="ARBA00022692"/>
    </source>
</evidence>
<feature type="transmembrane region" description="Helical" evidence="12">
    <location>
        <begin position="247"/>
        <end position="269"/>
    </location>
</feature>
<keyword evidence="6 12" id="KW-1133">Transmembrane helix</keyword>
<reference evidence="13 14" key="1">
    <citation type="submission" date="2023-03" db="EMBL/GenBank/DDBJ databases">
        <title>High recombination rates correlate with genetic variation in Cardiocondyla obscurior ants.</title>
        <authorList>
            <person name="Errbii M."/>
        </authorList>
    </citation>
    <scope>NUCLEOTIDE SEQUENCE [LARGE SCALE GENOMIC DNA]</scope>
    <source>
        <strain evidence="13">Alpha-2009</strain>
        <tissue evidence="13">Whole body</tissue>
    </source>
</reference>
<comment type="cofactor">
    <cofactor evidence="11">
        <name>Fe(2+)</name>
        <dbReference type="ChEBI" id="CHEBI:29033"/>
    </cofactor>
</comment>
<keyword evidence="3 11" id="KW-0444">Lipid biosynthesis</keyword>
<evidence type="ECO:0000313" key="13">
    <source>
        <dbReference type="EMBL" id="KAL0132481.1"/>
    </source>
</evidence>
<keyword evidence="8" id="KW-0443">Lipid metabolism</keyword>
<dbReference type="PANTHER" id="PTHR11351">
    <property type="entry name" value="ACYL-COA DESATURASE"/>
    <property type="match status" value="1"/>
</dbReference>
<evidence type="ECO:0000313" key="14">
    <source>
        <dbReference type="Proteomes" id="UP001430953"/>
    </source>
</evidence>
<feature type="transmembrane region" description="Helical" evidence="12">
    <location>
        <begin position="170"/>
        <end position="188"/>
    </location>
</feature>
<evidence type="ECO:0000256" key="9">
    <source>
        <dbReference type="ARBA" id="ARBA00023136"/>
    </source>
</evidence>
<protein>
    <recommendedName>
        <fullName evidence="15">Acyl-CoA Delta(11) desaturase</fullName>
    </recommendedName>
</protein>
<dbReference type="GO" id="GO:0005789">
    <property type="term" value="C:endoplasmic reticulum membrane"/>
    <property type="evidence" value="ECO:0007669"/>
    <property type="project" value="TreeGrafter"/>
</dbReference>
<evidence type="ECO:0000256" key="3">
    <source>
        <dbReference type="ARBA" id="ARBA00022516"/>
    </source>
</evidence>
<keyword evidence="10 11" id="KW-0275">Fatty acid biosynthesis</keyword>
<dbReference type="GO" id="GO:0004768">
    <property type="term" value="F:stearoyl-CoA 9-desaturase activity"/>
    <property type="evidence" value="ECO:0007669"/>
    <property type="project" value="TreeGrafter"/>
</dbReference>
<proteinExistence type="inferred from homology"/>
<evidence type="ECO:0000256" key="6">
    <source>
        <dbReference type="ARBA" id="ARBA00022989"/>
    </source>
</evidence>
<dbReference type="GO" id="GO:0005506">
    <property type="term" value="F:iron ion binding"/>
    <property type="evidence" value="ECO:0007669"/>
    <property type="project" value="TreeGrafter"/>
</dbReference>
<keyword evidence="9 12" id="KW-0472">Membrane</keyword>
<evidence type="ECO:0000256" key="5">
    <source>
        <dbReference type="ARBA" id="ARBA00022832"/>
    </source>
</evidence>
<dbReference type="AlphaFoldDB" id="A0AAW2GZC5"/>
<comment type="similarity">
    <text evidence="2 11">Belongs to the fatty acid desaturase type 1 family.</text>
</comment>
<dbReference type="GO" id="GO:0006636">
    <property type="term" value="P:unsaturated fatty acid biosynthetic process"/>
    <property type="evidence" value="ECO:0007669"/>
    <property type="project" value="TreeGrafter"/>
</dbReference>
<dbReference type="PRINTS" id="PR00075">
    <property type="entry name" value="FACDDSATRASE"/>
</dbReference>
<sequence>MKEITEENDSVGKSTNETQKGSIKWTAVLFYIYLHVFGLAGLYFVLVKAKWMTVFYFLFLVTTSSIALTAGAHRLYAHQTFVAISQLRFLLVLAHTIAGVGSIYDWTFWHRLHHRFYGTEKDPFNHKKGFFYSHVISNLMSAPSDLKSYARDIDMRDVDMDGYIWTQRKLYWILFIVFGLLLPIQIPVKYWDESYTNSFLIIGAVRLLITTHISWLVNSALLVWGLKKGDKSISTFNINYTYFSSNINNFLIICLLDLFLISSCFRFPVDDNSVFFLSKSYWLNYHYMLPWDWKNDEFGTYETGFITFVIKMWRELGFINQLKTATSDDVREALYKVATSKMTMNEALDEIKQNAEETAYKEKLIYRH</sequence>
<dbReference type="InterPro" id="IPR015876">
    <property type="entry name" value="Acyl-CoA_DS"/>
</dbReference>
<dbReference type="EMBL" id="JADYXP020000001">
    <property type="protein sequence ID" value="KAL0132481.1"/>
    <property type="molecule type" value="Genomic_DNA"/>
</dbReference>
<dbReference type="PANTHER" id="PTHR11351:SF26">
    <property type="entry name" value="FATTY ACID DESATURASE DOMAIN-CONTAINING PROTEIN"/>
    <property type="match status" value="1"/>
</dbReference>
<evidence type="ECO:0000256" key="11">
    <source>
        <dbReference type="RuleBase" id="RU000581"/>
    </source>
</evidence>
<evidence type="ECO:0000256" key="12">
    <source>
        <dbReference type="SAM" id="Phobius"/>
    </source>
</evidence>
<evidence type="ECO:0000256" key="7">
    <source>
        <dbReference type="ARBA" id="ARBA00023002"/>
    </source>
</evidence>
<comment type="subcellular location">
    <subcellularLocation>
        <location evidence="1">Membrane</location>
        <topology evidence="1">Multi-pass membrane protein</topology>
    </subcellularLocation>
</comment>